<dbReference type="InterPro" id="IPR006045">
    <property type="entry name" value="Cupin_1"/>
</dbReference>
<dbReference type="PANTHER" id="PTHR31189">
    <property type="entry name" value="OS03G0336100 PROTEIN-RELATED"/>
    <property type="match status" value="1"/>
</dbReference>
<name>A0AAQ3JMQ5_9LILI</name>
<evidence type="ECO:0000259" key="1">
    <source>
        <dbReference type="SMART" id="SM00835"/>
    </source>
</evidence>
<feature type="domain" description="Cupin type-1" evidence="1">
    <location>
        <begin position="183"/>
        <end position="331"/>
    </location>
</feature>
<evidence type="ECO:0000313" key="2">
    <source>
        <dbReference type="EMBL" id="WOK92841.1"/>
    </source>
</evidence>
<proteinExistence type="predicted"/>
<organism evidence="2 3">
    <name type="scientific">Canna indica</name>
    <name type="common">Indian-shot</name>
    <dbReference type="NCBI Taxonomy" id="4628"/>
    <lineage>
        <taxon>Eukaryota</taxon>
        <taxon>Viridiplantae</taxon>
        <taxon>Streptophyta</taxon>
        <taxon>Embryophyta</taxon>
        <taxon>Tracheophyta</taxon>
        <taxon>Spermatophyta</taxon>
        <taxon>Magnoliopsida</taxon>
        <taxon>Liliopsida</taxon>
        <taxon>Zingiberales</taxon>
        <taxon>Cannaceae</taxon>
        <taxon>Canna</taxon>
    </lineage>
</organism>
<protein>
    <recommendedName>
        <fullName evidence="1">Cupin type-1 domain-containing protein</fullName>
    </recommendedName>
</protein>
<dbReference type="InterPro" id="IPR014710">
    <property type="entry name" value="RmlC-like_jellyroll"/>
</dbReference>
<sequence>MAEIFSAKLYSAVKVEEGCASAAAAYEDGLIDFPFQLQPQCMLLPHYADSSRVGYVLQGRAVVGVLLPGESKERIVLIQVGDVITVPRETYTWWYNDGDCVFSVVYLGDASRALNKGSITHFLLAGPAAVYSGCSWQLLARASGLSEEAAQKLLKSQPNRDIAKLERKLCVSPCEGDRAGIVLNVASARFSSHVEGGGFVAAMTKENLAALGGLFEFSASITRLEANAARAPGFFAAVQLVRVTRGSGRVQITGMNGACEFDREVKEGSVFVVKKYYVMSAIAGGDGLEWFSIINTEKPLFHPMVGRASPLNLINAEALGAALNASPELVKLARAHGFSRDVIVPASN</sequence>
<accession>A0AAQ3JMQ5</accession>
<feature type="domain" description="Cupin type-1" evidence="1">
    <location>
        <begin position="10"/>
        <end position="151"/>
    </location>
</feature>
<dbReference type="Gene3D" id="2.60.120.10">
    <property type="entry name" value="Jelly Rolls"/>
    <property type="match status" value="2"/>
</dbReference>
<dbReference type="InterPro" id="IPR050253">
    <property type="entry name" value="Seed_Storage-Functional"/>
</dbReference>
<dbReference type="Pfam" id="PF00190">
    <property type="entry name" value="Cupin_1"/>
    <property type="match status" value="2"/>
</dbReference>
<dbReference type="EMBL" id="CP136890">
    <property type="protein sequence ID" value="WOK92841.1"/>
    <property type="molecule type" value="Genomic_DNA"/>
</dbReference>
<dbReference type="PANTHER" id="PTHR31189:SF62">
    <property type="entry name" value="OS01G0976200 PROTEIN"/>
    <property type="match status" value="1"/>
</dbReference>
<dbReference type="AlphaFoldDB" id="A0AAQ3JMQ5"/>
<evidence type="ECO:0000313" key="3">
    <source>
        <dbReference type="Proteomes" id="UP001327560"/>
    </source>
</evidence>
<dbReference type="SUPFAM" id="SSF51182">
    <property type="entry name" value="RmlC-like cupins"/>
    <property type="match status" value="1"/>
</dbReference>
<keyword evidence="3" id="KW-1185">Reference proteome</keyword>
<dbReference type="SMART" id="SM00835">
    <property type="entry name" value="Cupin_1"/>
    <property type="match status" value="2"/>
</dbReference>
<dbReference type="Proteomes" id="UP001327560">
    <property type="component" value="Chromosome 1"/>
</dbReference>
<reference evidence="2 3" key="1">
    <citation type="submission" date="2023-10" db="EMBL/GenBank/DDBJ databases">
        <title>Chromosome-scale genome assembly provides insights into flower coloration mechanisms of Canna indica.</title>
        <authorList>
            <person name="Li C."/>
        </authorList>
    </citation>
    <scope>NUCLEOTIDE SEQUENCE [LARGE SCALE GENOMIC DNA]</scope>
    <source>
        <tissue evidence="2">Flower</tissue>
    </source>
</reference>
<gene>
    <name evidence="2" type="ORF">Cni_G01533</name>
</gene>
<dbReference type="InterPro" id="IPR011051">
    <property type="entry name" value="RmlC_Cupin_sf"/>
</dbReference>